<comment type="caution">
    <text evidence="3">The sequence shown here is derived from an EMBL/GenBank/DDBJ whole genome shotgun (WGS) entry which is preliminary data.</text>
</comment>
<dbReference type="Proteomes" id="UP001500879">
    <property type="component" value="Unassembled WGS sequence"/>
</dbReference>
<reference evidence="4" key="1">
    <citation type="journal article" date="2019" name="Int. J. Syst. Evol. Microbiol.">
        <title>The Global Catalogue of Microorganisms (GCM) 10K type strain sequencing project: providing services to taxonomists for standard genome sequencing and annotation.</title>
        <authorList>
            <consortium name="The Broad Institute Genomics Platform"/>
            <consortium name="The Broad Institute Genome Sequencing Center for Infectious Disease"/>
            <person name="Wu L."/>
            <person name="Ma J."/>
        </authorList>
    </citation>
    <scope>NUCLEOTIDE SEQUENCE [LARGE SCALE GENOMIC DNA]</scope>
    <source>
        <strain evidence="4">JCM 4788</strain>
    </source>
</reference>
<dbReference type="InterPro" id="IPR005754">
    <property type="entry name" value="Sortase"/>
</dbReference>
<evidence type="ECO:0000256" key="2">
    <source>
        <dbReference type="SAM" id="MobiDB-lite"/>
    </source>
</evidence>
<dbReference type="Pfam" id="PF04203">
    <property type="entry name" value="Sortase"/>
    <property type="match status" value="1"/>
</dbReference>
<name>A0ABP3IFU2_9ACTN</name>
<sequence length="201" mass="20262">MRDGRRHGCALLVLLLPAVAGLAALLLSFGRPGPAPPSPAPSGRPGGPDASAPVRVTAPAVGISARVVPLGLAPDGTVAVPPVEPDAPVGWYEGSPVPGAPGASVLLGHSTVGRYGEGAFFRLGELGPGQRVSVRRADGGTVAFTVRRVAEYPKADFPAGEVYAGASGPPRLRLVTCGGPHDPAGGYLDNIVVYADLTRGR</sequence>
<gene>
    <name evidence="3" type="ORF">GCM10010357_22660</name>
</gene>
<evidence type="ECO:0008006" key="5">
    <source>
        <dbReference type="Google" id="ProtNLM"/>
    </source>
</evidence>
<feature type="compositionally biased region" description="Low complexity" evidence="2">
    <location>
        <begin position="43"/>
        <end position="53"/>
    </location>
</feature>
<evidence type="ECO:0000313" key="3">
    <source>
        <dbReference type="EMBL" id="GAA0401047.1"/>
    </source>
</evidence>
<keyword evidence="4" id="KW-1185">Reference proteome</keyword>
<keyword evidence="1" id="KW-0378">Hydrolase</keyword>
<feature type="compositionally biased region" description="Pro residues" evidence="2">
    <location>
        <begin position="33"/>
        <end position="42"/>
    </location>
</feature>
<organism evidence="3 4">
    <name type="scientific">Streptomyces luteireticuli</name>
    <dbReference type="NCBI Taxonomy" id="173858"/>
    <lineage>
        <taxon>Bacteria</taxon>
        <taxon>Bacillati</taxon>
        <taxon>Actinomycetota</taxon>
        <taxon>Actinomycetes</taxon>
        <taxon>Kitasatosporales</taxon>
        <taxon>Streptomycetaceae</taxon>
        <taxon>Streptomyces</taxon>
    </lineage>
</organism>
<evidence type="ECO:0000256" key="1">
    <source>
        <dbReference type="ARBA" id="ARBA00022801"/>
    </source>
</evidence>
<dbReference type="EMBL" id="BAAABX010000023">
    <property type="protein sequence ID" value="GAA0401047.1"/>
    <property type="molecule type" value="Genomic_DNA"/>
</dbReference>
<dbReference type="CDD" id="cd05829">
    <property type="entry name" value="Sortase_F"/>
    <property type="match status" value="1"/>
</dbReference>
<dbReference type="InterPro" id="IPR023365">
    <property type="entry name" value="Sortase_dom-sf"/>
</dbReference>
<protein>
    <recommendedName>
        <fullName evidence="5">Class F sortase</fullName>
    </recommendedName>
</protein>
<proteinExistence type="predicted"/>
<evidence type="ECO:0000313" key="4">
    <source>
        <dbReference type="Proteomes" id="UP001500879"/>
    </source>
</evidence>
<accession>A0ABP3IFU2</accession>
<dbReference type="RefSeq" id="WP_344022735.1">
    <property type="nucleotide sequence ID" value="NZ_BAAABX010000023.1"/>
</dbReference>
<dbReference type="InterPro" id="IPR042001">
    <property type="entry name" value="Sortase_F"/>
</dbReference>
<feature type="region of interest" description="Disordered" evidence="2">
    <location>
        <begin position="33"/>
        <end position="53"/>
    </location>
</feature>
<dbReference type="Gene3D" id="2.40.260.10">
    <property type="entry name" value="Sortase"/>
    <property type="match status" value="1"/>
</dbReference>